<protein>
    <submittedName>
        <fullName evidence="4">NHL repeat containing protein</fullName>
    </submittedName>
</protein>
<evidence type="ECO:0000256" key="2">
    <source>
        <dbReference type="PROSITE-ProRule" id="PRU00504"/>
    </source>
</evidence>
<dbReference type="RefSeq" id="WP_012500409.1">
    <property type="nucleotide sequence ID" value="NC_011026.1"/>
</dbReference>
<sequence>MQVFPYFFALILWLICPAGNAAGQMPVQKLSGFENAVAISASTALGEIFVLDAEQAKIFKYDKSLKPAGFAGGYGIDKEAFDTPTDLSASDGVNIYVTDRGNQRVVQYDRWLNFISALPELPLSTTSSSSESSSFKISSDIWRPISLSVSAQGELFILEETSRQVIKINPYNFPKTAFERNSLLRFGGFNSGRGNLIDPYQVEVSRSGMVFVADRGRKCVMIYDQFGNFINRIGGDELEALHGIGTTEVLSQNQRKDILLVANGKKVSVFEAGPKSNFQLETEIETEPLLNEPIPVVTDVAVVQGNLFVLTPKALFVVKYESAIRH</sequence>
<dbReference type="EMBL" id="CP001100">
    <property type="protein sequence ID" value="ACF14325.1"/>
    <property type="molecule type" value="Genomic_DNA"/>
</dbReference>
<dbReference type="STRING" id="517418.Ctha_1868"/>
<evidence type="ECO:0000313" key="4">
    <source>
        <dbReference type="EMBL" id="ACF14325.1"/>
    </source>
</evidence>
<evidence type="ECO:0000313" key="5">
    <source>
        <dbReference type="Proteomes" id="UP000001208"/>
    </source>
</evidence>
<dbReference type="PANTHER" id="PTHR24104">
    <property type="entry name" value="E3 UBIQUITIN-PROTEIN LIGASE NHLRC1-RELATED"/>
    <property type="match status" value="1"/>
</dbReference>
<dbReference type="HOGENOM" id="CLU_914261_0_0_10"/>
<keyword evidence="3" id="KW-0732">Signal</keyword>
<dbReference type="PANTHER" id="PTHR24104:SF25">
    <property type="entry name" value="PROTEIN LIN-41"/>
    <property type="match status" value="1"/>
</dbReference>
<feature type="signal peptide" evidence="3">
    <location>
        <begin position="1"/>
        <end position="21"/>
    </location>
</feature>
<dbReference type="InterPro" id="IPR011042">
    <property type="entry name" value="6-blade_b-propeller_TolB-like"/>
</dbReference>
<reference evidence="4 5" key="1">
    <citation type="submission" date="2008-06" db="EMBL/GenBank/DDBJ databases">
        <title>Complete sequence of Chloroherpeton thalassium ATCC 35110.</title>
        <authorList>
            <consortium name="US DOE Joint Genome Institute"/>
            <person name="Lucas S."/>
            <person name="Copeland A."/>
            <person name="Lapidus A."/>
            <person name="Glavina del Rio T."/>
            <person name="Dalin E."/>
            <person name="Tice H."/>
            <person name="Bruce D."/>
            <person name="Goodwin L."/>
            <person name="Pitluck S."/>
            <person name="Schmutz J."/>
            <person name="Larimer F."/>
            <person name="Land M."/>
            <person name="Hauser L."/>
            <person name="Kyrpides N."/>
            <person name="Mikhailova N."/>
            <person name="Liu Z."/>
            <person name="Li T."/>
            <person name="Zhao F."/>
            <person name="Overmann J."/>
            <person name="Bryant D.A."/>
            <person name="Richardson P."/>
        </authorList>
    </citation>
    <scope>NUCLEOTIDE SEQUENCE [LARGE SCALE GENOMIC DNA]</scope>
    <source>
        <strain evidence="5">ATCC 35110 / GB-78</strain>
    </source>
</reference>
<gene>
    <name evidence="4" type="ordered locus">Ctha_1868</name>
</gene>
<dbReference type="AlphaFoldDB" id="B3QTX7"/>
<name>B3QTX7_CHLT3</name>
<dbReference type="eggNOG" id="COG3391">
    <property type="taxonomic scope" value="Bacteria"/>
</dbReference>
<dbReference type="GO" id="GO:0008270">
    <property type="term" value="F:zinc ion binding"/>
    <property type="evidence" value="ECO:0007669"/>
    <property type="project" value="UniProtKB-KW"/>
</dbReference>
<dbReference type="Proteomes" id="UP000001208">
    <property type="component" value="Chromosome"/>
</dbReference>
<proteinExistence type="predicted"/>
<keyword evidence="1" id="KW-0677">Repeat</keyword>
<dbReference type="OrthoDB" id="791543at2"/>
<dbReference type="InterPro" id="IPR050952">
    <property type="entry name" value="TRIM-NHL_E3_ligases"/>
</dbReference>
<accession>B3QTX7</accession>
<feature type="repeat" description="NHL" evidence="2">
    <location>
        <begin position="183"/>
        <end position="226"/>
    </location>
</feature>
<dbReference type="InterPro" id="IPR001258">
    <property type="entry name" value="NHL_repeat"/>
</dbReference>
<evidence type="ECO:0000256" key="1">
    <source>
        <dbReference type="ARBA" id="ARBA00022737"/>
    </source>
</evidence>
<dbReference type="Gene3D" id="2.120.10.30">
    <property type="entry name" value="TolB, C-terminal domain"/>
    <property type="match status" value="2"/>
</dbReference>
<organism evidence="4 5">
    <name type="scientific">Chloroherpeton thalassium (strain ATCC 35110 / GB-78)</name>
    <dbReference type="NCBI Taxonomy" id="517418"/>
    <lineage>
        <taxon>Bacteria</taxon>
        <taxon>Pseudomonadati</taxon>
        <taxon>Chlorobiota</taxon>
        <taxon>Chlorobiia</taxon>
        <taxon>Chlorobiales</taxon>
        <taxon>Chloroherpetonaceae</taxon>
        <taxon>Chloroherpeton</taxon>
    </lineage>
</organism>
<dbReference type="KEGG" id="cts:Ctha_1868"/>
<feature type="repeat" description="NHL" evidence="2">
    <location>
        <begin position="68"/>
        <end position="111"/>
    </location>
</feature>
<evidence type="ECO:0000256" key="3">
    <source>
        <dbReference type="SAM" id="SignalP"/>
    </source>
</evidence>
<feature type="chain" id="PRO_5002797714" evidence="3">
    <location>
        <begin position="22"/>
        <end position="326"/>
    </location>
</feature>
<dbReference type="SUPFAM" id="SSF63829">
    <property type="entry name" value="Calcium-dependent phosphotriesterase"/>
    <property type="match status" value="1"/>
</dbReference>
<dbReference type="PROSITE" id="PS51125">
    <property type="entry name" value="NHL"/>
    <property type="match status" value="2"/>
</dbReference>
<keyword evidence="5" id="KW-1185">Reference proteome</keyword>